<protein>
    <recommendedName>
        <fullName evidence="4">Fe(3+) ABC transporter substrate-binding protein</fullName>
    </recommendedName>
</protein>
<dbReference type="AlphaFoldDB" id="A0A0F9IX27"/>
<accession>A0A0F9IX27</accession>
<proteinExistence type="inferred from homology"/>
<dbReference type="PANTHER" id="PTHR30006:SF15">
    <property type="entry name" value="IRON-UTILIZATION PERIPLASMIC PROTEIN"/>
    <property type="match status" value="1"/>
</dbReference>
<reference evidence="3" key="1">
    <citation type="journal article" date="2015" name="Nature">
        <title>Complex archaea that bridge the gap between prokaryotes and eukaryotes.</title>
        <authorList>
            <person name="Spang A."/>
            <person name="Saw J.H."/>
            <person name="Jorgensen S.L."/>
            <person name="Zaremba-Niedzwiedzka K."/>
            <person name="Martijn J."/>
            <person name="Lind A.E."/>
            <person name="van Eijk R."/>
            <person name="Schleper C."/>
            <person name="Guy L."/>
            <person name="Ettema T.J."/>
        </authorList>
    </citation>
    <scope>NUCLEOTIDE SEQUENCE</scope>
</reference>
<name>A0A0F9IX27_9ZZZZ</name>
<dbReference type="Gene3D" id="3.40.190.10">
    <property type="entry name" value="Periplasmic binding protein-like II"/>
    <property type="match status" value="2"/>
</dbReference>
<keyword evidence="2" id="KW-0732">Signal</keyword>
<dbReference type="InterPro" id="IPR006059">
    <property type="entry name" value="SBP"/>
</dbReference>
<dbReference type="PANTHER" id="PTHR30006">
    <property type="entry name" value="THIAMINE-BINDING PERIPLASMIC PROTEIN-RELATED"/>
    <property type="match status" value="1"/>
</dbReference>
<dbReference type="EMBL" id="LAZR01011385">
    <property type="protein sequence ID" value="KKM61984.1"/>
    <property type="molecule type" value="Genomic_DNA"/>
</dbReference>
<evidence type="ECO:0000256" key="1">
    <source>
        <dbReference type="ARBA" id="ARBA00008520"/>
    </source>
</evidence>
<comment type="similarity">
    <text evidence="1">Belongs to the bacterial solute-binding protein 1 family.</text>
</comment>
<comment type="caution">
    <text evidence="3">The sequence shown here is derived from an EMBL/GenBank/DDBJ whole genome shotgun (WGS) entry which is preliminary data.</text>
</comment>
<dbReference type="SUPFAM" id="SSF53850">
    <property type="entry name" value="Periplasmic binding protein-like II"/>
    <property type="match status" value="1"/>
</dbReference>
<organism evidence="3">
    <name type="scientific">marine sediment metagenome</name>
    <dbReference type="NCBI Taxonomy" id="412755"/>
    <lineage>
        <taxon>unclassified sequences</taxon>
        <taxon>metagenomes</taxon>
        <taxon>ecological metagenomes</taxon>
    </lineage>
</organism>
<dbReference type="GO" id="GO:0030288">
    <property type="term" value="C:outer membrane-bounded periplasmic space"/>
    <property type="evidence" value="ECO:0007669"/>
    <property type="project" value="TreeGrafter"/>
</dbReference>
<dbReference type="Pfam" id="PF13416">
    <property type="entry name" value="SBP_bac_8"/>
    <property type="match status" value="1"/>
</dbReference>
<evidence type="ECO:0008006" key="4">
    <source>
        <dbReference type="Google" id="ProtNLM"/>
    </source>
</evidence>
<gene>
    <name evidence="3" type="ORF">LCGC14_1526250</name>
</gene>
<evidence type="ECO:0000313" key="3">
    <source>
        <dbReference type="EMBL" id="KKM61984.1"/>
    </source>
</evidence>
<dbReference type="PIRSF" id="PIRSF002825">
    <property type="entry name" value="CfbpA"/>
    <property type="match status" value="1"/>
</dbReference>
<evidence type="ECO:0000256" key="2">
    <source>
        <dbReference type="ARBA" id="ARBA00022729"/>
    </source>
</evidence>
<sequence>MAIIITTVRRKVAMKRLITVAILTAMLIIQAVALSYADGLVIYTARKEHLVKPLFDAYTKKTGVEIKYITDKAGPLLARLKAEGKNTPADLLITVDAGNLWHAAKEGLLQPVDSKTLKANVPAHFRDPGDRWFGLSVRARTIVYSSERVKPSDMTTYEDLADPKWKARLCLRTSKKVYNQSLVGMMIAEHGAKKTERIVRGWVGNLAAKPFSNDTKVMEAISAGLCDLGVVNTYYFGRLLKKKPDLKLALFWPNQKENGVHVNVSGAGVTTHAKNRDEAVRFLEWLSSKEAQGTFAEVNMEYPVNTDVPVHPIVKSWGAFKGNEVNVSRAGENQAEAIRLMDRARYK</sequence>
<dbReference type="InterPro" id="IPR026045">
    <property type="entry name" value="Ferric-bd"/>
</dbReference>